<dbReference type="SUPFAM" id="SSF51445">
    <property type="entry name" value="(Trans)glycosidases"/>
    <property type="match status" value="1"/>
</dbReference>
<name>A0ABU9DDC1_9BACL</name>
<comment type="function">
    <text evidence="1">Alpha-L-fucosidase is responsible for hydrolyzing the alpha-1,6-linked fucose joined to the reducing-end N-acetylglucosamine of the carbohydrate moieties of glycoproteins.</text>
</comment>
<keyword evidence="10" id="KW-1185">Reference proteome</keyword>
<reference evidence="9 10" key="1">
    <citation type="submission" date="2024-04" db="EMBL/GenBank/DDBJ databases">
        <title>draft genome sequnece of Paenibacillus filicis.</title>
        <authorList>
            <person name="Kim D.-U."/>
        </authorList>
    </citation>
    <scope>NUCLEOTIDE SEQUENCE [LARGE SCALE GENOMIC DNA]</scope>
    <source>
        <strain evidence="9 10">KACC14197</strain>
    </source>
</reference>
<dbReference type="InterPro" id="IPR016286">
    <property type="entry name" value="FUC_metazoa-typ"/>
</dbReference>
<dbReference type="InterPro" id="IPR057739">
    <property type="entry name" value="Glyco_hydro_29_N"/>
</dbReference>
<dbReference type="InterPro" id="IPR000933">
    <property type="entry name" value="Glyco_hydro_29"/>
</dbReference>
<evidence type="ECO:0000256" key="5">
    <source>
        <dbReference type="ARBA" id="ARBA00022801"/>
    </source>
</evidence>
<comment type="caution">
    <text evidence="9">The sequence shown here is derived from an EMBL/GenBank/DDBJ whole genome shotgun (WGS) entry which is preliminary data.</text>
</comment>
<feature type="domain" description="Glycoside hydrolase family 29 N-terminal" evidence="8">
    <location>
        <begin position="28"/>
        <end position="363"/>
    </location>
</feature>
<dbReference type="SMART" id="SM00812">
    <property type="entry name" value="Alpha_L_fucos"/>
    <property type="match status" value="1"/>
</dbReference>
<dbReference type="Proteomes" id="UP001469365">
    <property type="component" value="Unassembled WGS sequence"/>
</dbReference>
<gene>
    <name evidence="9" type="ORF">WMW72_02950</name>
</gene>
<dbReference type="EC" id="3.2.1.51" evidence="3"/>
<dbReference type="InterPro" id="IPR017853">
    <property type="entry name" value="GH"/>
</dbReference>
<dbReference type="PANTHER" id="PTHR10030:SF37">
    <property type="entry name" value="ALPHA-L-FUCOSIDASE-RELATED"/>
    <property type="match status" value="1"/>
</dbReference>
<evidence type="ECO:0000256" key="2">
    <source>
        <dbReference type="ARBA" id="ARBA00007951"/>
    </source>
</evidence>
<evidence type="ECO:0000256" key="7">
    <source>
        <dbReference type="SAM" id="MobiDB-lite"/>
    </source>
</evidence>
<dbReference type="PRINTS" id="PR00741">
    <property type="entry name" value="GLHYDRLASE29"/>
</dbReference>
<evidence type="ECO:0000313" key="9">
    <source>
        <dbReference type="EMBL" id="MEK8126859.1"/>
    </source>
</evidence>
<comment type="similarity">
    <text evidence="2">Belongs to the glycosyl hydrolase 29 family.</text>
</comment>
<feature type="region of interest" description="Disordered" evidence="7">
    <location>
        <begin position="1"/>
        <end position="27"/>
    </location>
</feature>
<organism evidence="9 10">
    <name type="scientific">Paenibacillus filicis</name>
    <dbReference type="NCBI Taxonomy" id="669464"/>
    <lineage>
        <taxon>Bacteria</taxon>
        <taxon>Bacillati</taxon>
        <taxon>Bacillota</taxon>
        <taxon>Bacilli</taxon>
        <taxon>Bacillales</taxon>
        <taxon>Paenibacillaceae</taxon>
        <taxon>Paenibacillus</taxon>
    </lineage>
</organism>
<evidence type="ECO:0000256" key="3">
    <source>
        <dbReference type="ARBA" id="ARBA00012662"/>
    </source>
</evidence>
<dbReference type="PANTHER" id="PTHR10030">
    <property type="entry name" value="ALPHA-L-FUCOSIDASE"/>
    <property type="match status" value="1"/>
</dbReference>
<evidence type="ECO:0000256" key="4">
    <source>
        <dbReference type="ARBA" id="ARBA00022729"/>
    </source>
</evidence>
<dbReference type="EMBL" id="JBBPCC010000001">
    <property type="protein sequence ID" value="MEK8126859.1"/>
    <property type="molecule type" value="Genomic_DNA"/>
</dbReference>
<dbReference type="Gene3D" id="2.60.40.1180">
    <property type="entry name" value="Golgi alpha-mannosidase II"/>
    <property type="match status" value="1"/>
</dbReference>
<evidence type="ECO:0000256" key="6">
    <source>
        <dbReference type="ARBA" id="ARBA00023295"/>
    </source>
</evidence>
<keyword evidence="6" id="KW-0326">Glycosidase</keyword>
<proteinExistence type="inferred from homology"/>
<evidence type="ECO:0000256" key="1">
    <source>
        <dbReference type="ARBA" id="ARBA00004071"/>
    </source>
</evidence>
<accession>A0ABU9DDC1</accession>
<evidence type="ECO:0000313" key="10">
    <source>
        <dbReference type="Proteomes" id="UP001469365"/>
    </source>
</evidence>
<dbReference type="RefSeq" id="WP_341413903.1">
    <property type="nucleotide sequence ID" value="NZ_JBBPCC010000001.1"/>
</dbReference>
<keyword evidence="5" id="KW-0378">Hydrolase</keyword>
<keyword evidence="4" id="KW-0732">Signal</keyword>
<protein>
    <recommendedName>
        <fullName evidence="3">alpha-L-fucosidase</fullName>
        <ecNumber evidence="3">3.2.1.51</ecNumber>
    </recommendedName>
</protein>
<dbReference type="Gene3D" id="3.20.20.80">
    <property type="entry name" value="Glycosidases"/>
    <property type="match status" value="1"/>
</dbReference>
<sequence>MNEQEDLMDDARTSAGRSQAGLQAEDRQRHKAMQAQDAKMAWWREARVGLFIHWGLYSLPAGIWKGEEVKGSYAEHLMLRARIPDAEYAGIAGEFTAERFDAKAWVRAAKEAGLEYLVFTAKHHDGFAMYDSDVSDYNIVRRTPFGRDPLRELADECREQDVKLGIYYSHAMDWHHPDSQGNTWDYLGNIGAYDEVASWVSDEDKRRRYERYLQERALPQVKELLEKYGPVGVMWFDCGHKLTEQQGEAFLEQVYGVQPDCLVNRRVWLEPMGDYGNTADNQPYARPPRRDWESIVTLNDSWGYKKTDDQWKPIGTILTQMIDVVSRGGNFLINVGPMGDGAWDPASLNLMVQLARWMKVNGEAIHGTEQSPVGIPPWGRCTVKGGTLYAHVFEWPEDGQLLVPGLRSPVKTAYLLADPERRPLVVERVSADDVRLRVPASAPDGDVSVLVVECETENGRLEATDVSLLSAGTYPNRFGAFDAEIAGPTLRYDTGKVGRDNLLGWSSADDAAEWTFRTNEPGQFALSVVYGAEPVNEAKSPVEAGDDTASSAAMQMESQQEEVGLGTFVVSVVRQGNGGVENTDADVKAAAQMFRVPVRTTESKEQFVAALAGEIGLEGGASYRLRLVWEPDVVQACVQMKRLELLSL</sequence>
<evidence type="ECO:0000259" key="8">
    <source>
        <dbReference type="Pfam" id="PF01120"/>
    </source>
</evidence>
<dbReference type="Pfam" id="PF01120">
    <property type="entry name" value="Alpha_L_fucos"/>
    <property type="match status" value="1"/>
</dbReference>
<dbReference type="InterPro" id="IPR013780">
    <property type="entry name" value="Glyco_hydro_b"/>
</dbReference>